<proteinExistence type="predicted"/>
<evidence type="ECO:0008006" key="3">
    <source>
        <dbReference type="Google" id="ProtNLM"/>
    </source>
</evidence>
<reference evidence="1 2" key="1">
    <citation type="submission" date="2023-01" db="EMBL/GenBank/DDBJ databases">
        <title>Genome sequence resource and annotation of Enterobacter ludwigii, an economically important pathogen of seedling wilt with strawberry.</title>
        <authorList>
            <person name="Xie Y."/>
        </authorList>
    </citation>
    <scope>NUCLEOTIDE SEQUENCE [LARGE SCALE GENOMIC DNA]</scope>
    <source>
        <strain evidence="1 2">CM-TZ4</strain>
    </source>
</reference>
<accession>A0AAX3LEF2</accession>
<protein>
    <recommendedName>
        <fullName evidence="3">Immunity protein 43 domain-containing protein</fullName>
    </recommendedName>
</protein>
<organism evidence="1 2">
    <name type="scientific">Enterobacter ludwigii</name>
    <dbReference type="NCBI Taxonomy" id="299767"/>
    <lineage>
        <taxon>Bacteria</taxon>
        <taxon>Pseudomonadati</taxon>
        <taxon>Pseudomonadota</taxon>
        <taxon>Gammaproteobacteria</taxon>
        <taxon>Enterobacterales</taxon>
        <taxon>Enterobacteriaceae</taxon>
        <taxon>Enterobacter</taxon>
        <taxon>Enterobacter cloacae complex</taxon>
    </lineage>
</organism>
<evidence type="ECO:0000313" key="2">
    <source>
        <dbReference type="Proteomes" id="UP001210538"/>
    </source>
</evidence>
<dbReference type="AlphaFoldDB" id="A0AAX3LEF2"/>
<dbReference type="RefSeq" id="WP_085396621.1">
    <property type="nucleotide sequence ID" value="NZ_CP116347.1"/>
</dbReference>
<dbReference type="Proteomes" id="UP001210538">
    <property type="component" value="Chromosome"/>
</dbReference>
<name>A0AAX3LEF2_9ENTR</name>
<keyword evidence="2" id="KW-1185">Reference proteome</keyword>
<sequence>MKTKWFNAYFQKSYDEVYDSIIHTPFKDDSGWGFRINHYENDMLSARYIERIEIKETITDPFGNETFLEYFKFVQFDFWLKKESGNNYLLSIESAPRTIKGFIANMRNAVSSDFSVSNLNIVVEDFIYTMRVRFSDVKVLKAKLKGLTFSKHTFGDLEIESSFDALEEIKTFFDKKDFKIEKAKILIGISPNEEIIEINSNGTMIFAEENFRNISKVIETINQWK</sequence>
<evidence type="ECO:0000313" key="1">
    <source>
        <dbReference type="EMBL" id="WCE14639.1"/>
    </source>
</evidence>
<gene>
    <name evidence="1" type="ORF">PHA72_07150</name>
</gene>
<dbReference type="EMBL" id="CP116347">
    <property type="protein sequence ID" value="WCE14639.1"/>
    <property type="molecule type" value="Genomic_DNA"/>
</dbReference>